<evidence type="ECO:0008006" key="4">
    <source>
        <dbReference type="Google" id="ProtNLM"/>
    </source>
</evidence>
<dbReference type="eggNOG" id="ENOG5033H2U">
    <property type="taxonomic scope" value="Bacteria"/>
</dbReference>
<evidence type="ECO:0000313" key="2">
    <source>
        <dbReference type="EMBL" id="ADE57911.1"/>
    </source>
</evidence>
<keyword evidence="3" id="KW-1185">Reference proteome</keyword>
<evidence type="ECO:0000313" key="3">
    <source>
        <dbReference type="Proteomes" id="UP000002366"/>
    </source>
</evidence>
<feature type="signal peptide" evidence="1">
    <location>
        <begin position="1"/>
        <end position="23"/>
    </location>
</feature>
<evidence type="ECO:0000256" key="1">
    <source>
        <dbReference type="SAM" id="SignalP"/>
    </source>
</evidence>
<feature type="chain" id="PRO_5003071485" description="Periplasmic heavy metal sensor" evidence="1">
    <location>
        <begin position="24"/>
        <end position="136"/>
    </location>
</feature>
<dbReference type="RefSeq" id="WP_013049173.1">
    <property type="nucleotide sequence ID" value="NC_014011.1"/>
</dbReference>
<sequence length="136" mass="15680">MKKSFFIVVIAVLVLTFAGSAWAHGGGNTGRRYGGRGHMAYGSAQNQSFGHHMMRRTQPGMGFRNSSNLPFDQRNIPQDILNKRDEMKRTHLELRLELAQPQVNREKALSLHEKMLNLRQELSRWMFNQRLANGMR</sequence>
<dbReference type="OrthoDB" id="9893339at2"/>
<gene>
    <name evidence="2" type="ordered locus">Amico_1798</name>
</gene>
<proteinExistence type="predicted"/>
<dbReference type="KEGG" id="aco:Amico_1798"/>
<accession>D5EH79</accession>
<keyword evidence="1" id="KW-0732">Signal</keyword>
<dbReference type="HOGENOM" id="CLU_1871060_0_0_0"/>
<dbReference type="Proteomes" id="UP000002366">
    <property type="component" value="Chromosome"/>
</dbReference>
<dbReference type="EMBL" id="CP001997">
    <property type="protein sequence ID" value="ADE57911.1"/>
    <property type="molecule type" value="Genomic_DNA"/>
</dbReference>
<organism evidence="2 3">
    <name type="scientific">Aminobacterium colombiense (strain DSM 12261 / ALA-1)</name>
    <dbReference type="NCBI Taxonomy" id="572547"/>
    <lineage>
        <taxon>Bacteria</taxon>
        <taxon>Thermotogati</taxon>
        <taxon>Synergistota</taxon>
        <taxon>Synergistia</taxon>
        <taxon>Synergistales</taxon>
        <taxon>Aminobacteriaceae</taxon>
        <taxon>Aminobacterium</taxon>
    </lineage>
</organism>
<dbReference type="Gene3D" id="1.20.120.1490">
    <property type="match status" value="1"/>
</dbReference>
<dbReference type="AlphaFoldDB" id="D5EH79"/>
<reference evidence="2 3" key="1">
    <citation type="journal article" date="2010" name="Stand. Genomic Sci.">
        <title>Complete genome sequence of Aminobacterium colombiense type strain (ALA-1).</title>
        <authorList>
            <person name="Chertkov O."/>
            <person name="Sikorski J."/>
            <person name="Brambilla E."/>
            <person name="Lapidus A."/>
            <person name="Copeland A."/>
            <person name="Glavina Del Rio T."/>
            <person name="Nolan M."/>
            <person name="Lucas S."/>
            <person name="Tice H."/>
            <person name="Cheng J.F."/>
            <person name="Han C."/>
            <person name="Detter J.C."/>
            <person name="Bruce D."/>
            <person name="Tapia R."/>
            <person name="Goodwin L."/>
            <person name="Pitluck S."/>
            <person name="Liolios K."/>
            <person name="Ivanova N."/>
            <person name="Mavromatis K."/>
            <person name="Ovchinnikova G."/>
            <person name="Pati A."/>
            <person name="Chen A."/>
            <person name="Palaniappan K."/>
            <person name="Land M."/>
            <person name="Hauser L."/>
            <person name="Chang Y.J."/>
            <person name="Jeffries C.D."/>
            <person name="Spring S."/>
            <person name="Rohde M."/>
            <person name="Goker M."/>
            <person name="Bristow J."/>
            <person name="Eisen J.A."/>
            <person name="Markowitz V."/>
            <person name="Hugenholtz P."/>
            <person name="Kyrpides N.C."/>
            <person name="Klenk H.P."/>
        </authorList>
    </citation>
    <scope>NUCLEOTIDE SEQUENCE [LARGE SCALE GENOMIC DNA]</scope>
    <source>
        <strain evidence="3">DSM 12261 / ALA-1</strain>
    </source>
</reference>
<protein>
    <recommendedName>
        <fullName evidence="4">Periplasmic heavy metal sensor</fullName>
    </recommendedName>
</protein>
<name>D5EH79_AMICL</name>